<protein>
    <submittedName>
        <fullName evidence="1">Uncharacterized protein</fullName>
    </submittedName>
</protein>
<evidence type="ECO:0000313" key="2">
    <source>
        <dbReference type="Proteomes" id="UP000030143"/>
    </source>
</evidence>
<reference evidence="1 2" key="1">
    <citation type="journal article" date="2015" name="Mol. Plant Microbe Interact.">
        <title>Genome, transcriptome, and functional analyses of Penicillium expansum provide new insights into secondary metabolism and pathogenicity.</title>
        <authorList>
            <person name="Ballester A.R."/>
            <person name="Marcet-Houben M."/>
            <person name="Levin E."/>
            <person name="Sela N."/>
            <person name="Selma-Lazaro C."/>
            <person name="Carmona L."/>
            <person name="Wisniewski M."/>
            <person name="Droby S."/>
            <person name="Gonzalez-Candelas L."/>
            <person name="Gabaldon T."/>
        </authorList>
    </citation>
    <scope>NUCLEOTIDE SEQUENCE [LARGE SCALE GENOMIC DNA]</scope>
    <source>
        <strain evidence="1 2">MD-8</strain>
    </source>
</reference>
<comment type="caution">
    <text evidence="1">The sequence shown here is derived from an EMBL/GenBank/DDBJ whole genome shotgun (WGS) entry which is preliminary data.</text>
</comment>
<name>A0A0A2I863_PENEN</name>
<dbReference type="Proteomes" id="UP000030143">
    <property type="component" value="Unassembled WGS sequence"/>
</dbReference>
<gene>
    <name evidence="1" type="ORF">PEX2_052680</name>
</gene>
<dbReference type="RefSeq" id="XP_016601053.1">
    <property type="nucleotide sequence ID" value="XM_016742542.1"/>
</dbReference>
<dbReference type="EMBL" id="JQFZ01000087">
    <property type="protein sequence ID" value="KGO59957.1"/>
    <property type="molecule type" value="Genomic_DNA"/>
</dbReference>
<keyword evidence="2" id="KW-1185">Reference proteome</keyword>
<dbReference type="VEuPathDB" id="FungiDB:PEXP_104060"/>
<sequence>MLIGTVINQLYRTQKILMMGGGACGCNQGIGSGSEASVICRDGRAWYVYHCQENDVFSLAAHRW</sequence>
<organism evidence="1 2">
    <name type="scientific">Penicillium expansum</name>
    <name type="common">Blue mold rot fungus</name>
    <dbReference type="NCBI Taxonomy" id="27334"/>
    <lineage>
        <taxon>Eukaryota</taxon>
        <taxon>Fungi</taxon>
        <taxon>Dikarya</taxon>
        <taxon>Ascomycota</taxon>
        <taxon>Pezizomycotina</taxon>
        <taxon>Eurotiomycetes</taxon>
        <taxon>Eurotiomycetidae</taxon>
        <taxon>Eurotiales</taxon>
        <taxon>Aspergillaceae</taxon>
        <taxon>Penicillium</taxon>
    </lineage>
</organism>
<dbReference type="AlphaFoldDB" id="A0A0A2I863"/>
<dbReference type="GeneID" id="27677961"/>
<proteinExistence type="predicted"/>
<accession>A0A0A2I863</accession>
<dbReference type="HOGENOM" id="CLU_2868376_0_0_1"/>
<dbReference type="STRING" id="27334.A0A0A2I863"/>
<evidence type="ECO:0000313" key="1">
    <source>
        <dbReference type="EMBL" id="KGO59957.1"/>
    </source>
</evidence>